<organism evidence="2 3">
    <name type="scientific">Danaus plexippus plexippus</name>
    <dbReference type="NCBI Taxonomy" id="278856"/>
    <lineage>
        <taxon>Eukaryota</taxon>
        <taxon>Metazoa</taxon>
        <taxon>Ecdysozoa</taxon>
        <taxon>Arthropoda</taxon>
        <taxon>Hexapoda</taxon>
        <taxon>Insecta</taxon>
        <taxon>Pterygota</taxon>
        <taxon>Neoptera</taxon>
        <taxon>Endopterygota</taxon>
        <taxon>Lepidoptera</taxon>
        <taxon>Glossata</taxon>
        <taxon>Ditrysia</taxon>
        <taxon>Papilionoidea</taxon>
        <taxon>Nymphalidae</taxon>
        <taxon>Danainae</taxon>
        <taxon>Danaini</taxon>
        <taxon>Danaina</taxon>
        <taxon>Danaus</taxon>
        <taxon>Danaus</taxon>
    </lineage>
</organism>
<protein>
    <submittedName>
        <fullName evidence="2">Uncharacterized protein</fullName>
    </submittedName>
</protein>
<evidence type="ECO:0000256" key="1">
    <source>
        <dbReference type="SAM" id="MobiDB-lite"/>
    </source>
</evidence>
<evidence type="ECO:0000313" key="2">
    <source>
        <dbReference type="EMBL" id="OWR44223.1"/>
    </source>
</evidence>
<dbReference type="InParanoid" id="A0A212ERV0"/>
<name>A0A212ERV0_DANPL</name>
<keyword evidence="3" id="KW-1185">Reference proteome</keyword>
<sequence>MILCTRLITELILPPNTIRGIYTSNLQENDYRLKRVPSQTESNQRQDECCSNFDPLDTNQPSDMKSEYSMNEEVGVHARMCETLAMRVTQSLTGHATQHNMCDRGINVILLAHNTTNIKI</sequence>
<evidence type="ECO:0000313" key="3">
    <source>
        <dbReference type="Proteomes" id="UP000007151"/>
    </source>
</evidence>
<proteinExistence type="predicted"/>
<gene>
    <name evidence="2" type="ORF">KGM_200793</name>
</gene>
<dbReference type="KEGG" id="dpl:KGM_200793"/>
<dbReference type="Proteomes" id="UP000007151">
    <property type="component" value="Unassembled WGS sequence"/>
</dbReference>
<reference evidence="2 3" key="1">
    <citation type="journal article" date="2011" name="Cell">
        <title>The monarch butterfly genome yields insights into long-distance migration.</title>
        <authorList>
            <person name="Zhan S."/>
            <person name="Merlin C."/>
            <person name="Boore J.L."/>
            <person name="Reppert S.M."/>
        </authorList>
    </citation>
    <scope>NUCLEOTIDE SEQUENCE [LARGE SCALE GENOMIC DNA]</scope>
    <source>
        <strain evidence="2">F-2</strain>
    </source>
</reference>
<dbReference type="EMBL" id="AGBW02012914">
    <property type="protein sequence ID" value="OWR44223.1"/>
    <property type="molecule type" value="Genomic_DNA"/>
</dbReference>
<feature type="region of interest" description="Disordered" evidence="1">
    <location>
        <begin position="36"/>
        <end position="65"/>
    </location>
</feature>
<comment type="caution">
    <text evidence="2">The sequence shown here is derived from an EMBL/GenBank/DDBJ whole genome shotgun (WGS) entry which is preliminary data.</text>
</comment>
<dbReference type="AlphaFoldDB" id="A0A212ERV0"/>
<accession>A0A212ERV0</accession>